<dbReference type="GO" id="GO:0019028">
    <property type="term" value="C:viral capsid"/>
    <property type="evidence" value="ECO:0007669"/>
    <property type="project" value="UniProtKB-KW"/>
</dbReference>
<keyword evidence="2" id="KW-0946">Virion</keyword>
<dbReference type="Pfam" id="PF05518">
    <property type="entry name" value="Totivirus_coat"/>
    <property type="match status" value="1"/>
</dbReference>
<organism evidence="2">
    <name type="scientific">Beauveria bassiana victorivirus 2</name>
    <dbReference type="NCBI Taxonomy" id="3071799"/>
    <lineage>
        <taxon>Viruses</taxon>
        <taxon>Riboviria</taxon>
        <taxon>Orthornavirae</taxon>
        <taxon>Duplornaviricota</taxon>
        <taxon>Chrymotiviricetes</taxon>
        <taxon>Ghabrivirales</taxon>
        <taxon>Alphatotivirineae</taxon>
        <taxon>Pseudototiviridae</taxon>
        <taxon>Victorivirus</taxon>
    </lineage>
</organism>
<accession>A0AA51DZL1</accession>
<feature type="region of interest" description="Disordered" evidence="1">
    <location>
        <begin position="643"/>
        <end position="689"/>
    </location>
</feature>
<feature type="region of interest" description="Disordered" evidence="1">
    <location>
        <begin position="701"/>
        <end position="742"/>
    </location>
</feature>
<proteinExistence type="predicted"/>
<reference evidence="2" key="1">
    <citation type="submission" date="2023-06" db="EMBL/GenBank/DDBJ databases">
        <authorList>
            <person name="Shi N.J."/>
            <person name="Zhu Q.Y."/>
            <person name="Wang P."/>
            <person name="Huang B."/>
        </authorList>
    </citation>
    <scope>NUCLEOTIDE SEQUENCE</scope>
    <source>
        <strain evidence="2">RCEF 6864</strain>
    </source>
</reference>
<evidence type="ECO:0000313" key="2">
    <source>
        <dbReference type="EMBL" id="WMJ90927.1"/>
    </source>
</evidence>
<dbReference type="EMBL" id="OR126353">
    <property type="protein sequence ID" value="WMJ90927.1"/>
    <property type="molecule type" value="Genomic_RNA"/>
</dbReference>
<sequence length="742" mass="78543">MSTLQSNTFLSGVIANGRGSLISDDNQFRRYAANTRSSAVIGGNEDARLARIFYEVGRVHPTKGRALAGTPDGVLRVDAAYPTTGTLAEEFVGLAKKYTNFSATFEYSSLAGIVERVAKGLAAQSIFGNVNTSDLAAGKPIIVNALGTFDGPVNSLTDTVFIPRLVNSSITGDIFSVLVHAAAGEGASIATDLLELDAATRQPILTVVDSEGIARACVEALRLLGTNMLASNQGPLFALALCRGLHQCVTVVGHTDEGGIVRDLLRCSAFGVPFGGIHFSLEPYAGLPALATGSVADVCSYVDALALSSAALVTHCDPGQLYDGRWYPTFYSGTSADDVEIRPGGNIAGTDDMARRNRNQLLGGLSRFSEVYVRGLAQLFACPGESRVACNFFNSSVANMGVSRHLRYASVAPYFWIEPTSLIPHDFLGTDAEAFGSGALATKDAPRTKGIFEDCWASGVGDSAFSGYHVIMRNPRSAWFFAHWLNHPRNGLGGTQVRQLDPNAIIHPGGNSTRPDIRDRVEMALPWTDYLWVRGQSPFNAPGELLNLAGTAGFMVNHYTFDEDGIPQLEHLPTAREFASCEVTLCVGRPQGLANGPSNWGDSTARRARTRATRELAASAARVRAFGRPDVAEMPILTTAPLPRGVRARPEPARDNDQSGVGGWRRASNSAGSGEVEAVPSGLPRDVVPQHQPVRYPVLARNLGAGGGVPHVPPPSQEIEGSEGSQPVAIAGAAPPNGPTLA</sequence>
<keyword evidence="2" id="KW-0167">Capsid protein</keyword>
<dbReference type="InterPro" id="IPR008871">
    <property type="entry name" value="Totivirus_coat"/>
</dbReference>
<name>A0AA51DZL1_9VIRU</name>
<feature type="compositionally biased region" description="Basic and acidic residues" evidence="1">
    <location>
        <begin position="648"/>
        <end position="657"/>
    </location>
</feature>
<protein>
    <submittedName>
        <fullName evidence="2">Coat protein</fullName>
    </submittedName>
</protein>
<evidence type="ECO:0000256" key="1">
    <source>
        <dbReference type="SAM" id="MobiDB-lite"/>
    </source>
</evidence>